<dbReference type="EMBL" id="CP087781">
    <property type="protein sequence ID" value="UZA50525.1"/>
    <property type="molecule type" value="Genomic_DNA"/>
</dbReference>
<dbReference type="EMBL" id="CP087830">
    <property type="protein sequence ID" value="UZA03154.1"/>
    <property type="molecule type" value="Genomic_DNA"/>
</dbReference>
<evidence type="ECO:0000313" key="8">
    <source>
        <dbReference type="EMBL" id="STY93560.1"/>
    </source>
</evidence>
<dbReference type="Proteomes" id="UP001163632">
    <property type="component" value="Chromosome"/>
</dbReference>
<dbReference type="EMBL" id="UGPZ01000001">
    <property type="protein sequence ID" value="STY88583.1"/>
    <property type="molecule type" value="Genomic_DNA"/>
</dbReference>
<dbReference type="RefSeq" id="WP_078275358.1">
    <property type="nucleotide sequence ID" value="NZ_CP030241.1"/>
</dbReference>
<evidence type="ECO:0000313" key="14">
    <source>
        <dbReference type="EMBL" id="UZA03154.1"/>
    </source>
</evidence>
<dbReference type="EMBL" id="CP087781">
    <property type="protein sequence ID" value="UZA50547.1"/>
    <property type="molecule type" value="Genomic_DNA"/>
</dbReference>
<evidence type="ECO:0000313" key="12">
    <source>
        <dbReference type="EMBL" id="UZA01938.1"/>
    </source>
</evidence>
<dbReference type="PANTHER" id="PTHR33293">
    <property type="entry name" value="INSERTION ELEMENT IS1 1 PROTEIN INSB-RELATED"/>
    <property type="match status" value="1"/>
</dbReference>
<accession>A0A1S9ZU69</accession>
<dbReference type="EMBL" id="CP087781">
    <property type="protein sequence ID" value="UZA51418.1"/>
    <property type="molecule type" value="Genomic_DNA"/>
</dbReference>
<dbReference type="AlphaFoldDB" id="A0A1S9ZU69"/>
<dbReference type="KEGG" id="mboi:DQF64_00985"/>
<dbReference type="GO" id="GO:0003677">
    <property type="term" value="F:DNA binding"/>
    <property type="evidence" value="ECO:0007669"/>
    <property type="project" value="InterPro"/>
</dbReference>
<dbReference type="Pfam" id="PF03400">
    <property type="entry name" value="DDE_Tnp_IS1"/>
    <property type="match status" value="1"/>
</dbReference>
<dbReference type="Proteomes" id="UP000254133">
    <property type="component" value="Unassembled WGS sequence"/>
</dbReference>
<evidence type="ECO:0000313" key="23">
    <source>
        <dbReference type="EMBL" id="UZA51418.1"/>
    </source>
</evidence>
<dbReference type="EMBL" id="CP087830">
    <property type="protein sequence ID" value="UZA03483.1"/>
    <property type="molecule type" value="Genomic_DNA"/>
</dbReference>
<keyword evidence="28" id="KW-1185">Reference proteome</keyword>
<evidence type="ECO:0000313" key="2">
    <source>
        <dbReference type="EMBL" id="STY90071.1"/>
    </source>
</evidence>
<evidence type="ECO:0000313" key="7">
    <source>
        <dbReference type="EMBL" id="STY93024.1"/>
    </source>
</evidence>
<dbReference type="EMBL" id="UGPZ01000002">
    <property type="protein sequence ID" value="STY90071.1"/>
    <property type="molecule type" value="Genomic_DNA"/>
</dbReference>
<dbReference type="STRING" id="476.B0182_13320"/>
<reference evidence="2 26" key="1">
    <citation type="submission" date="2018-06" db="EMBL/GenBank/DDBJ databases">
        <authorList>
            <consortium name="Pathogen Informatics"/>
            <person name="Doyle S."/>
        </authorList>
    </citation>
    <scope>NUCLEOTIDE SEQUENCE [LARGE SCALE GENOMIC DNA]</scope>
    <source>
        <strain evidence="2 26">NCTC9426</strain>
    </source>
</reference>
<keyword evidence="17" id="KW-0614">Plasmid</keyword>
<dbReference type="EMBL" id="UGPZ01000002">
    <property type="protein sequence ID" value="STY90111.1"/>
    <property type="molecule type" value="Genomic_DNA"/>
</dbReference>
<evidence type="ECO:0000313" key="5">
    <source>
        <dbReference type="EMBL" id="STY90735.1"/>
    </source>
</evidence>
<evidence type="ECO:0000313" key="19">
    <source>
        <dbReference type="EMBL" id="UZA50525.1"/>
    </source>
</evidence>
<dbReference type="EMBL" id="UGPZ01000002">
    <property type="protein sequence ID" value="STY91000.1"/>
    <property type="molecule type" value="Genomic_DNA"/>
</dbReference>
<dbReference type="EMBL" id="CP087831">
    <property type="protein sequence ID" value="UZA04815.1"/>
    <property type="molecule type" value="Genomic_DNA"/>
</dbReference>
<dbReference type="EMBL" id="CP087781">
    <property type="protein sequence ID" value="UZA52609.1"/>
    <property type="molecule type" value="Genomic_DNA"/>
</dbReference>
<evidence type="ECO:0000313" key="6">
    <source>
        <dbReference type="EMBL" id="STY91000.1"/>
    </source>
</evidence>
<evidence type="ECO:0000313" key="1">
    <source>
        <dbReference type="EMBL" id="STY88583.1"/>
    </source>
</evidence>
<evidence type="ECO:0000313" key="15">
    <source>
        <dbReference type="EMBL" id="UZA03454.1"/>
    </source>
</evidence>
<dbReference type="EMBL" id="CP087830">
    <property type="protein sequence ID" value="UZA01938.1"/>
    <property type="molecule type" value="Genomic_DNA"/>
</dbReference>
<protein>
    <submittedName>
        <fullName evidence="12">IS1 family transposase</fullName>
    </submittedName>
    <submittedName>
        <fullName evidence="2">Transposase and inactivated derivatives</fullName>
    </submittedName>
</protein>
<dbReference type="InterPro" id="IPR005063">
    <property type="entry name" value="Transposase_27"/>
</dbReference>
<geneLocation type="plasmid" evidence="17 28">
    <name>unnamed1</name>
</geneLocation>
<reference evidence="12 27" key="2">
    <citation type="journal article" date="2022" name="BMC Microbiol.">
        <title>Whole genome sequencing of Moraxella bovis strains from North America reveals two genotypes with different genetic determinants.</title>
        <authorList>
            <person name="Wynn E.L."/>
            <person name="Hille M.M."/>
            <person name="Loy J.D."/>
            <person name="Schuller G."/>
            <person name="Kuhn K.L."/>
            <person name="Dickey A.M."/>
            <person name="Bono J.L."/>
            <person name="Clawson M.L."/>
        </authorList>
    </citation>
    <scope>NUCLEOTIDE SEQUENCE</scope>
    <source>
        <strain evidence="12">SAM102599</strain>
        <strain evidence="19 27">SAM57978</strain>
        <plasmid evidence="17 28">unnamed1</plasmid>
    </source>
</reference>
<evidence type="ECO:0000313" key="21">
    <source>
        <dbReference type="EMBL" id="UZA51178.1"/>
    </source>
</evidence>
<evidence type="ECO:0000313" key="4">
    <source>
        <dbReference type="EMBL" id="STY90401.1"/>
    </source>
</evidence>
<dbReference type="KEGG" id="mboi:DQF64_01050"/>
<dbReference type="KEGG" id="mboi:DQF64_08200"/>
<dbReference type="EMBL" id="CP087830">
    <property type="protein sequence ID" value="UZA03454.1"/>
    <property type="molecule type" value="Genomic_DNA"/>
</dbReference>
<dbReference type="EMBL" id="CP087781">
    <property type="protein sequence ID" value="UZA51389.1"/>
    <property type="molecule type" value="Genomic_DNA"/>
</dbReference>
<dbReference type="EMBL" id="UGPZ01000003">
    <property type="protein sequence ID" value="STY93974.1"/>
    <property type="molecule type" value="Genomic_DNA"/>
</dbReference>
<evidence type="ECO:0000313" key="17">
    <source>
        <dbReference type="EMBL" id="UZA04815.1"/>
    </source>
</evidence>
<evidence type="ECO:0000313" key="18">
    <source>
        <dbReference type="EMBL" id="UZA04818.1"/>
    </source>
</evidence>
<dbReference type="EMBL" id="UGPZ01000003">
    <property type="protein sequence ID" value="STY93835.1"/>
    <property type="molecule type" value="Genomic_DNA"/>
</dbReference>
<name>A0A1S9ZU69_MORBO</name>
<dbReference type="KEGG" id="mboi:DQF64_08035"/>
<evidence type="ECO:0000313" key="20">
    <source>
        <dbReference type="EMBL" id="UZA50547.1"/>
    </source>
</evidence>
<evidence type="ECO:0000313" key="10">
    <source>
        <dbReference type="EMBL" id="STY93974.1"/>
    </source>
</evidence>
<dbReference type="GeneID" id="77189709"/>
<dbReference type="InterPro" id="IPR051354">
    <property type="entry name" value="Transposase_27_IS1"/>
</dbReference>
<evidence type="ECO:0000313" key="28">
    <source>
        <dbReference type="Proteomes" id="UP001163632"/>
    </source>
</evidence>
<evidence type="ECO:0000313" key="26">
    <source>
        <dbReference type="Proteomes" id="UP000254133"/>
    </source>
</evidence>
<evidence type="ECO:0000313" key="11">
    <source>
        <dbReference type="EMBL" id="STY94129.1"/>
    </source>
</evidence>
<dbReference type="Proteomes" id="UP001163283">
    <property type="component" value="Chromosome"/>
</dbReference>
<gene>
    <name evidence="15" type="ORF">LP092_01425</name>
    <name evidence="16" type="ORF">LP092_01575</name>
    <name evidence="12" type="ORF">LP092_07920</name>
    <name evidence="13" type="ORF">LP092_08070</name>
    <name evidence="14" type="ORF">LP092_14715</name>
    <name evidence="17" type="ORF">LP092_15160</name>
    <name evidence="18" type="ORF">LP092_15175</name>
    <name evidence="24" type="ORF">LP129_01435</name>
    <name evidence="25" type="ORF">LP129_05595</name>
    <name evidence="19" type="ORF">LP129_08165</name>
    <name evidence="20" type="ORF">LP129_08315</name>
    <name evidence="21" type="ORF">LP129_11860</name>
    <name evidence="22" type="ORF">LP129_13025</name>
    <name evidence="23" type="ORF">LP129_13175</name>
    <name evidence="1" type="ORF">NCTC9426_00021</name>
    <name evidence="2" type="ORF">NCTC9426_00075</name>
    <name evidence="3" type="ORF">NCTC9426_00117</name>
    <name evidence="4" type="ORF">NCTC9426_00416</name>
    <name evidence="5" type="ORF">NCTC9426_00759</name>
    <name evidence="6" type="ORF">NCTC9426_01033</name>
    <name evidence="7" type="ORF">NCTC9426_01738</name>
    <name evidence="8" type="ORF">NCTC9426_02290</name>
    <name evidence="9" type="ORF">NCTC9426_02569</name>
    <name evidence="10" type="ORF">NCTC9426_02709</name>
    <name evidence="11" type="ORF">NCTC9426_02867</name>
</gene>
<dbReference type="EMBL" id="CP087830">
    <property type="protein sequence ID" value="UZA01960.1"/>
    <property type="molecule type" value="Genomic_DNA"/>
</dbReference>
<evidence type="ECO:0000313" key="13">
    <source>
        <dbReference type="EMBL" id="UZA01960.1"/>
    </source>
</evidence>
<evidence type="ECO:0000313" key="3">
    <source>
        <dbReference type="EMBL" id="STY90111.1"/>
    </source>
</evidence>
<dbReference type="PANTHER" id="PTHR33293:SF2">
    <property type="entry name" value="TRANSPOSASE"/>
    <property type="match status" value="1"/>
</dbReference>
<dbReference type="EMBL" id="UGPZ01000002">
    <property type="protein sequence ID" value="STY90735.1"/>
    <property type="molecule type" value="Genomic_DNA"/>
</dbReference>
<dbReference type="NCBIfam" id="NF033558">
    <property type="entry name" value="transpos_IS1"/>
    <property type="match status" value="1"/>
</dbReference>
<dbReference type="EMBL" id="CP087781">
    <property type="protein sequence ID" value="UZA51178.1"/>
    <property type="molecule type" value="Genomic_DNA"/>
</dbReference>
<dbReference type="EMBL" id="CP087781">
    <property type="protein sequence ID" value="UZA51861.1"/>
    <property type="molecule type" value="Genomic_DNA"/>
</dbReference>
<evidence type="ECO:0000313" key="22">
    <source>
        <dbReference type="EMBL" id="UZA51389.1"/>
    </source>
</evidence>
<dbReference type="EMBL" id="CP087831">
    <property type="protein sequence ID" value="UZA04818.1"/>
    <property type="molecule type" value="Genomic_DNA"/>
</dbReference>
<dbReference type="KEGG" id="mboi:DQF64_00215"/>
<evidence type="ECO:0000313" key="24">
    <source>
        <dbReference type="EMBL" id="UZA51861.1"/>
    </source>
</evidence>
<dbReference type="EMBL" id="UGPZ01000002">
    <property type="protein sequence ID" value="STY90401.1"/>
    <property type="molecule type" value="Genomic_DNA"/>
</dbReference>
<dbReference type="EMBL" id="UGPZ01000003">
    <property type="protein sequence ID" value="STY93024.1"/>
    <property type="molecule type" value="Genomic_DNA"/>
</dbReference>
<dbReference type="EMBL" id="UGPZ01000003">
    <property type="protein sequence ID" value="STY93560.1"/>
    <property type="molecule type" value="Genomic_DNA"/>
</dbReference>
<dbReference type="EMBL" id="UGPZ01000003">
    <property type="protein sequence ID" value="STY94129.1"/>
    <property type="molecule type" value="Genomic_DNA"/>
</dbReference>
<evidence type="ECO:0000313" key="16">
    <source>
        <dbReference type="EMBL" id="UZA03483.1"/>
    </source>
</evidence>
<evidence type="ECO:0000313" key="25">
    <source>
        <dbReference type="EMBL" id="UZA52609.1"/>
    </source>
</evidence>
<organism evidence="2 26">
    <name type="scientific">Moraxella bovis</name>
    <dbReference type="NCBI Taxonomy" id="476"/>
    <lineage>
        <taxon>Bacteria</taxon>
        <taxon>Pseudomonadati</taxon>
        <taxon>Pseudomonadota</taxon>
        <taxon>Gammaproteobacteria</taxon>
        <taxon>Moraxellales</taxon>
        <taxon>Moraxellaceae</taxon>
        <taxon>Moraxella</taxon>
    </lineage>
</organism>
<evidence type="ECO:0000313" key="9">
    <source>
        <dbReference type="EMBL" id="STY93835.1"/>
    </source>
</evidence>
<sequence length="233" mass="27059">MKTTITITCPSCLCHSIKKNGVKSYGKQNYFCKNCHRQFVQQSELSYKGCYSHIDNKIRLMLARGCSIADIVVIEQVSKAKVLSVLTNSNHKIKPKQQHYDTLEVDEFWTYVGNKKNKVWLIYAYDKGTGEIVAFVWGKRNLATAKKLKIQLTQLGITFNKIACDDWDSFLTAFKHSLKQVGKRFTVGIEGNNTRLRTFVRRAFRRTCCFSKKLENHFKAFELVFHYINYGWV</sequence>
<evidence type="ECO:0000313" key="27">
    <source>
        <dbReference type="Proteomes" id="UP001163283"/>
    </source>
</evidence>
<dbReference type="GO" id="GO:0004803">
    <property type="term" value="F:transposase activity"/>
    <property type="evidence" value="ECO:0007669"/>
    <property type="project" value="InterPro"/>
</dbReference>
<proteinExistence type="predicted"/>
<dbReference type="GO" id="GO:0006313">
    <property type="term" value="P:DNA transposition"/>
    <property type="evidence" value="ECO:0007669"/>
    <property type="project" value="InterPro"/>
</dbReference>
<dbReference type="Proteomes" id="UP001163632">
    <property type="component" value="Plasmid unnamed1"/>
</dbReference>